<dbReference type="GO" id="GO:0032259">
    <property type="term" value="P:methylation"/>
    <property type="evidence" value="ECO:0007669"/>
    <property type="project" value="UniProtKB-KW"/>
</dbReference>
<dbReference type="InterPro" id="IPR029063">
    <property type="entry name" value="SAM-dependent_MTases_sf"/>
</dbReference>
<comment type="caution">
    <text evidence="3">The sequence shown here is derived from an EMBL/GenBank/DDBJ whole genome shotgun (WGS) entry which is preliminary data.</text>
</comment>
<keyword evidence="4" id="KW-1185">Reference proteome</keyword>
<gene>
    <name evidence="3" type="ORF">FDO65_00085</name>
</gene>
<organism evidence="3 4">
    <name type="scientific">Nakamurella flava</name>
    <dbReference type="NCBI Taxonomy" id="2576308"/>
    <lineage>
        <taxon>Bacteria</taxon>
        <taxon>Bacillati</taxon>
        <taxon>Actinomycetota</taxon>
        <taxon>Actinomycetes</taxon>
        <taxon>Nakamurellales</taxon>
        <taxon>Nakamurellaceae</taxon>
        <taxon>Nakamurella</taxon>
    </lineage>
</organism>
<dbReference type="Gene3D" id="3.40.50.150">
    <property type="entry name" value="Vaccinia Virus protein VP39"/>
    <property type="match status" value="1"/>
</dbReference>
<protein>
    <submittedName>
        <fullName evidence="3">Methyltransferase domain-containing protein</fullName>
    </submittedName>
</protein>
<evidence type="ECO:0000256" key="1">
    <source>
        <dbReference type="SAM" id="MobiDB-lite"/>
    </source>
</evidence>
<dbReference type="PANTHER" id="PTHR45128:SF2">
    <property type="entry name" value="METHYLTRANSFERASE DOMAIN-CONTAINING PROTEIN"/>
    <property type="match status" value="1"/>
</dbReference>
<dbReference type="OrthoDB" id="9801363at2"/>
<name>A0A4V6CSY1_9ACTN</name>
<evidence type="ECO:0000259" key="2">
    <source>
        <dbReference type="Pfam" id="PF13847"/>
    </source>
</evidence>
<dbReference type="CDD" id="cd02440">
    <property type="entry name" value="AdoMet_MTases"/>
    <property type="match status" value="1"/>
</dbReference>
<dbReference type="Proteomes" id="UP000306985">
    <property type="component" value="Unassembled WGS sequence"/>
</dbReference>
<dbReference type="InterPro" id="IPR036388">
    <property type="entry name" value="WH-like_DNA-bd_sf"/>
</dbReference>
<sequence>MVRQRLAGTQDGSSANRRPPRARRRERDVSEQLTAEELGERVFHSALAGLETLSIHLGDTLGWYRSLADDGPATADELAARTSTTPRYAREWLEQQAVAGYLTVADDAGGEAADRRFALTAAAREVFTDGESLSYLAPLARLVAAVGVQMPGLQRAYRDGGGVGWAQFGDDMRTAQADMNRPWYRHELPGVLAALPGVHDRLARPGARILDIGCGAGHSTVALATAYPQATVLGIDIDAPSVELARQAAVDGGVADRVEFRVGDASAPDLRPGSDARFTAAFAFECIHDMPRPVDVLRQVHDVLDPQGVMVVMDEATAEAFAPNGDEVERMLYAFSVTVCLPDGLSSSPSVGTGTVMRPDTLRRYASEAGFSDVEVLPTGEFGFWRFYALNP</sequence>
<reference evidence="3 4" key="1">
    <citation type="submission" date="2019-05" db="EMBL/GenBank/DDBJ databases">
        <title>Nakamurella sp. N5BH11, whole genome shotgun sequence.</title>
        <authorList>
            <person name="Tuo L."/>
        </authorList>
    </citation>
    <scope>NUCLEOTIDE SEQUENCE [LARGE SCALE GENOMIC DNA]</scope>
    <source>
        <strain evidence="3 4">N5BH11</strain>
    </source>
</reference>
<dbReference type="InterPro" id="IPR025714">
    <property type="entry name" value="Methyltranfer_dom"/>
</dbReference>
<feature type="region of interest" description="Disordered" evidence="1">
    <location>
        <begin position="1"/>
        <end position="29"/>
    </location>
</feature>
<dbReference type="EMBL" id="SZZH01000001">
    <property type="protein sequence ID" value="TKV62035.1"/>
    <property type="molecule type" value="Genomic_DNA"/>
</dbReference>
<keyword evidence="3" id="KW-0489">Methyltransferase</keyword>
<dbReference type="SUPFAM" id="SSF46785">
    <property type="entry name" value="Winged helix' DNA-binding domain"/>
    <property type="match status" value="1"/>
</dbReference>
<dbReference type="InterPro" id="IPR036390">
    <property type="entry name" value="WH_DNA-bd_sf"/>
</dbReference>
<evidence type="ECO:0000313" key="3">
    <source>
        <dbReference type="EMBL" id="TKV62035.1"/>
    </source>
</evidence>
<proteinExistence type="predicted"/>
<dbReference type="AlphaFoldDB" id="A0A4V6CSY1"/>
<feature type="domain" description="Methyltransferase" evidence="2">
    <location>
        <begin position="205"/>
        <end position="324"/>
    </location>
</feature>
<dbReference type="Gene3D" id="1.10.10.10">
    <property type="entry name" value="Winged helix-like DNA-binding domain superfamily/Winged helix DNA-binding domain"/>
    <property type="match status" value="1"/>
</dbReference>
<dbReference type="GO" id="GO:0008168">
    <property type="term" value="F:methyltransferase activity"/>
    <property type="evidence" value="ECO:0007669"/>
    <property type="project" value="UniProtKB-KW"/>
</dbReference>
<dbReference type="InterPro" id="IPR053173">
    <property type="entry name" value="SAM-binding_MTase"/>
</dbReference>
<evidence type="ECO:0000313" key="4">
    <source>
        <dbReference type="Proteomes" id="UP000306985"/>
    </source>
</evidence>
<accession>A0A4V6CSY1</accession>
<dbReference type="SUPFAM" id="SSF53335">
    <property type="entry name" value="S-adenosyl-L-methionine-dependent methyltransferases"/>
    <property type="match status" value="1"/>
</dbReference>
<dbReference type="PANTHER" id="PTHR45128">
    <property type="entry name" value="METHYLTRANSFERASE TYPE 11"/>
    <property type="match status" value="1"/>
</dbReference>
<keyword evidence="3" id="KW-0808">Transferase</keyword>
<dbReference type="Pfam" id="PF13847">
    <property type="entry name" value="Methyltransf_31"/>
    <property type="match status" value="1"/>
</dbReference>